<name>A0AAV4V7F5_CAEEX</name>
<reference evidence="1 2" key="1">
    <citation type="submission" date="2021-06" db="EMBL/GenBank/DDBJ databases">
        <title>Caerostris extrusa draft genome.</title>
        <authorList>
            <person name="Kono N."/>
            <person name="Arakawa K."/>
        </authorList>
    </citation>
    <scope>NUCLEOTIDE SEQUENCE [LARGE SCALE GENOMIC DNA]</scope>
</reference>
<accession>A0AAV4V7F5</accession>
<organism evidence="1 2">
    <name type="scientific">Caerostris extrusa</name>
    <name type="common">Bark spider</name>
    <name type="synonym">Caerostris bankana</name>
    <dbReference type="NCBI Taxonomy" id="172846"/>
    <lineage>
        <taxon>Eukaryota</taxon>
        <taxon>Metazoa</taxon>
        <taxon>Ecdysozoa</taxon>
        <taxon>Arthropoda</taxon>
        <taxon>Chelicerata</taxon>
        <taxon>Arachnida</taxon>
        <taxon>Araneae</taxon>
        <taxon>Araneomorphae</taxon>
        <taxon>Entelegynae</taxon>
        <taxon>Araneoidea</taxon>
        <taxon>Araneidae</taxon>
        <taxon>Caerostris</taxon>
    </lineage>
</organism>
<evidence type="ECO:0000313" key="2">
    <source>
        <dbReference type="Proteomes" id="UP001054945"/>
    </source>
</evidence>
<sequence>MRSLHSEVHSAAEFSPRGEWKEHCVAIILWKSIASADGFPPRLLAPPPTPMSPSILFSFPARLIDWGWEAFRLEDSLDFLRFIPPLFLIFI</sequence>
<gene>
    <name evidence="1" type="ORF">CEXT_567371</name>
</gene>
<comment type="caution">
    <text evidence="1">The sequence shown here is derived from an EMBL/GenBank/DDBJ whole genome shotgun (WGS) entry which is preliminary data.</text>
</comment>
<dbReference type="Proteomes" id="UP001054945">
    <property type="component" value="Unassembled WGS sequence"/>
</dbReference>
<keyword evidence="2" id="KW-1185">Reference proteome</keyword>
<dbReference type="AlphaFoldDB" id="A0AAV4V7F5"/>
<protein>
    <submittedName>
        <fullName evidence="1">Uncharacterized protein</fullName>
    </submittedName>
</protein>
<evidence type="ECO:0000313" key="1">
    <source>
        <dbReference type="EMBL" id="GIY65614.1"/>
    </source>
</evidence>
<dbReference type="EMBL" id="BPLR01014010">
    <property type="protein sequence ID" value="GIY65614.1"/>
    <property type="molecule type" value="Genomic_DNA"/>
</dbReference>
<proteinExistence type="predicted"/>